<sequence length="620" mass="64500">MTVPPEDMRLAADFPAATLEEWRLLAHSVARKAGLADEDSEPGTVEDLLSTTTYDGLRIAPLYTADTETVPTGLPGMFPYTRDSRTAGAAATGWDVRQRHADPDPKATNAAVLADLENGATSLWLVLGDSGIPLDGLPAALDGVHLDLAGVVLDAGGQSLAATEAWFDLLDARGVPAGEVAGNLGLDPLGLRAATGTPTELPLTSVAGAAARCAADFPRLRAVTVDATGYHDAGGSDAEELGCAVATGLAYLRTLTDGGLGLAEAFDQLEFRYAATADQFGTIAKLRAARRLWARVAQVCGLPAAGGQRQHAVTSAAMMTARDPWVNMLRTTVACFAAGVGGAGAVTVQPFDLSLGLPDALARRVARNIQSLLLDEANVGRVVDPAGGSWYVERRTEELARAAWDWFTEIERAGGMAAALDSGLVADRLAATWRRRADNLAHRRDPITGVSEFPNLDEQLPVREPAPSPPSGGLPRHRYAEQFERLRDRADAHRTATGDRPTVFLAALGPPAVHSARTGFAANLLAAGGIATVTGTGDDPATLAAEFTASGATVACLCSSDKLYAESAGPVAAALTAAGAVRVWLAGRPKDYPGVTGHLYAGCDAVEVLTELLRDLEVAG</sequence>
<evidence type="ECO:0000313" key="4">
    <source>
        <dbReference type="EMBL" id="MFB6394991.1"/>
    </source>
</evidence>
<evidence type="ECO:0000256" key="1">
    <source>
        <dbReference type="ARBA" id="ARBA00011870"/>
    </source>
</evidence>
<keyword evidence="5" id="KW-1185">Reference proteome</keyword>
<dbReference type="CDD" id="cd03677">
    <property type="entry name" value="MM_CoA_mutase_beta"/>
    <property type="match status" value="1"/>
</dbReference>
<dbReference type="InterPro" id="IPR006099">
    <property type="entry name" value="MeMalonylCoA_mutase_a/b_cat"/>
</dbReference>
<organism evidence="4 5">
    <name type="scientific">Polymorphospora lycopeni</name>
    <dbReference type="NCBI Taxonomy" id="3140240"/>
    <lineage>
        <taxon>Bacteria</taxon>
        <taxon>Bacillati</taxon>
        <taxon>Actinomycetota</taxon>
        <taxon>Actinomycetes</taxon>
        <taxon>Micromonosporales</taxon>
        <taxon>Micromonosporaceae</taxon>
        <taxon>Polymorphospora</taxon>
    </lineage>
</organism>
<protein>
    <submittedName>
        <fullName evidence="4">Methylmalonyl-CoA mutase subunit beta</fullName>
    </submittedName>
</protein>
<dbReference type="RefSeq" id="WP_375734964.1">
    <property type="nucleotide sequence ID" value="NZ_JBCGDC010000048.1"/>
</dbReference>
<comment type="caution">
    <text evidence="4">The sequence shown here is derived from an EMBL/GenBank/DDBJ whole genome shotgun (WGS) entry which is preliminary data.</text>
</comment>
<feature type="domain" description="Methylmalonyl-CoA mutase alpha/beta chain catalytic" evidence="3">
    <location>
        <begin position="53"/>
        <end position="125"/>
    </location>
</feature>
<dbReference type="SUPFAM" id="SSF51703">
    <property type="entry name" value="Cobalamin (vitamin B12)-dependent enzymes"/>
    <property type="match status" value="1"/>
</dbReference>
<feature type="domain" description="Methylmalonyl-CoA mutase alpha/beta chain catalytic" evidence="3">
    <location>
        <begin position="137"/>
        <end position="464"/>
    </location>
</feature>
<evidence type="ECO:0000259" key="3">
    <source>
        <dbReference type="Pfam" id="PF01642"/>
    </source>
</evidence>
<accession>A0ABV5CT49</accession>
<dbReference type="PANTHER" id="PTHR48101">
    <property type="entry name" value="METHYLMALONYL-COA MUTASE, MITOCHONDRIAL-RELATED"/>
    <property type="match status" value="1"/>
</dbReference>
<proteinExistence type="predicted"/>
<comment type="subunit">
    <text evidence="1">Heterodimer of an alpha and a beta chain.</text>
</comment>
<dbReference type="InterPro" id="IPR016176">
    <property type="entry name" value="Cbl-dep_enz_cat"/>
</dbReference>
<dbReference type="PANTHER" id="PTHR48101:SF4">
    <property type="entry name" value="METHYLMALONYL-COA MUTASE, MITOCHONDRIAL"/>
    <property type="match status" value="1"/>
</dbReference>
<reference evidence="4 5" key="1">
    <citation type="submission" date="2024-04" db="EMBL/GenBank/DDBJ databases">
        <title>Polymorphospora sp. isolated from Baiyangdian Lake in Xiong'an New Area.</title>
        <authorList>
            <person name="Zhang X."/>
            <person name="Liu J."/>
        </authorList>
    </citation>
    <scope>NUCLEOTIDE SEQUENCE [LARGE SCALE GENOMIC DNA]</scope>
    <source>
        <strain evidence="4 5">2-325</strain>
    </source>
</reference>
<evidence type="ECO:0000313" key="5">
    <source>
        <dbReference type="Proteomes" id="UP001582793"/>
    </source>
</evidence>
<dbReference type="Gene3D" id="3.40.50.280">
    <property type="entry name" value="Cobalamin-binding domain"/>
    <property type="match status" value="1"/>
</dbReference>
<dbReference type="Proteomes" id="UP001582793">
    <property type="component" value="Unassembled WGS sequence"/>
</dbReference>
<name>A0ABV5CT49_9ACTN</name>
<dbReference type="EMBL" id="JBCGDC010000048">
    <property type="protein sequence ID" value="MFB6394991.1"/>
    <property type="molecule type" value="Genomic_DNA"/>
</dbReference>
<dbReference type="Gene3D" id="3.20.20.240">
    <property type="entry name" value="Methylmalonyl-CoA mutase"/>
    <property type="match status" value="1"/>
</dbReference>
<evidence type="ECO:0000256" key="2">
    <source>
        <dbReference type="SAM" id="MobiDB-lite"/>
    </source>
</evidence>
<dbReference type="Pfam" id="PF01642">
    <property type="entry name" value="MM_CoA_mutase"/>
    <property type="match status" value="2"/>
</dbReference>
<gene>
    <name evidence="4" type="ORF">AAFH96_18030</name>
</gene>
<feature type="region of interest" description="Disordered" evidence="2">
    <location>
        <begin position="447"/>
        <end position="476"/>
    </location>
</feature>